<gene>
    <name evidence="3" type="ORF">RJ641_013339</name>
</gene>
<dbReference type="Gene3D" id="3.40.50.300">
    <property type="entry name" value="P-loop containing nucleotide triphosphate hydrolases"/>
    <property type="match status" value="1"/>
</dbReference>
<feature type="domain" description="NB-ARC" evidence="2">
    <location>
        <begin position="59"/>
        <end position="211"/>
    </location>
</feature>
<keyword evidence="4" id="KW-1185">Reference proteome</keyword>
<dbReference type="SUPFAM" id="SSF52540">
    <property type="entry name" value="P-loop containing nucleoside triphosphate hydrolases"/>
    <property type="match status" value="1"/>
</dbReference>
<keyword evidence="1" id="KW-0611">Plant defense</keyword>
<dbReference type="InterPro" id="IPR042197">
    <property type="entry name" value="Apaf_helical"/>
</dbReference>
<name>A0AAN8ZUK4_9MAGN</name>
<dbReference type="Gene3D" id="1.10.8.430">
    <property type="entry name" value="Helical domain of apoptotic protease-activating factors"/>
    <property type="match status" value="1"/>
</dbReference>
<protein>
    <submittedName>
        <fullName evidence="3">NB-ARC</fullName>
    </submittedName>
</protein>
<dbReference type="AlphaFoldDB" id="A0AAN8ZUK4"/>
<organism evidence="3 4">
    <name type="scientific">Dillenia turbinata</name>
    <dbReference type="NCBI Taxonomy" id="194707"/>
    <lineage>
        <taxon>Eukaryota</taxon>
        <taxon>Viridiplantae</taxon>
        <taxon>Streptophyta</taxon>
        <taxon>Embryophyta</taxon>
        <taxon>Tracheophyta</taxon>
        <taxon>Spermatophyta</taxon>
        <taxon>Magnoliopsida</taxon>
        <taxon>eudicotyledons</taxon>
        <taxon>Gunneridae</taxon>
        <taxon>Pentapetalae</taxon>
        <taxon>Dilleniales</taxon>
        <taxon>Dilleniaceae</taxon>
        <taxon>Dillenia</taxon>
    </lineage>
</organism>
<dbReference type="PANTHER" id="PTHR36766">
    <property type="entry name" value="PLANT BROAD-SPECTRUM MILDEW RESISTANCE PROTEIN RPW8"/>
    <property type="match status" value="1"/>
</dbReference>
<evidence type="ECO:0000313" key="3">
    <source>
        <dbReference type="EMBL" id="KAK6945795.1"/>
    </source>
</evidence>
<sequence>MGLEIKEIKDKLSSQTIRLQNYGINPITCGDGLASLDEREQFLRHTYSHVVEEDVIGVEENVKILVDYLVEQESLSRLVSICGIGGLGKTTLAKKVYHYKDVRRHFECFAWAYISQQLQTREVWEEVLFKLVLPSPEERDGITKLKDGELAKRLYQVQEEKNCLVVLDDIWSKETWDSLSPAFPSGSSGSKIILTIRKREVALHVDRRDYKADPALEKLGKDMVKHCGGLPLAVIMLGGISATKATYKEACYLQSLLAFIPSECQMQSGRHFKLMFGNFKLLRVLDLQGFRSIEKLPKSIGTLIHLKYFSLRGAEVSVLPATIGNLRVVSIAIQRKNFHPKKSKIPVPKILSIKYLEGGHQTTFDHLKGRYFPKLWCLSINNMNSLEEWEVEDGAMLCLSCLLIEFCPKLEKVPEGLRLVKCLRELTTKRMPPTFVARLKEDGEDYDKVKRVPSITF</sequence>
<comment type="caution">
    <text evidence="3">The sequence shown here is derived from an EMBL/GenBank/DDBJ whole genome shotgun (WGS) entry which is preliminary data.</text>
</comment>
<dbReference type="GO" id="GO:0006952">
    <property type="term" value="P:defense response"/>
    <property type="evidence" value="ECO:0007669"/>
    <property type="project" value="UniProtKB-KW"/>
</dbReference>
<dbReference type="FunFam" id="3.40.50.300:FF:001091">
    <property type="entry name" value="Probable disease resistance protein At1g61300"/>
    <property type="match status" value="1"/>
</dbReference>
<dbReference type="InterPro" id="IPR027417">
    <property type="entry name" value="P-loop_NTPase"/>
</dbReference>
<dbReference type="SUPFAM" id="SSF52047">
    <property type="entry name" value="RNI-like"/>
    <property type="match status" value="1"/>
</dbReference>
<dbReference type="EMBL" id="JBAMMX010000002">
    <property type="protein sequence ID" value="KAK6945795.1"/>
    <property type="molecule type" value="Genomic_DNA"/>
</dbReference>
<accession>A0AAN8ZUK4</accession>
<dbReference type="GO" id="GO:0043531">
    <property type="term" value="F:ADP binding"/>
    <property type="evidence" value="ECO:0007669"/>
    <property type="project" value="InterPro"/>
</dbReference>
<dbReference type="InterPro" id="IPR002182">
    <property type="entry name" value="NB-ARC"/>
</dbReference>
<evidence type="ECO:0000256" key="1">
    <source>
        <dbReference type="ARBA" id="ARBA00022821"/>
    </source>
</evidence>
<evidence type="ECO:0000313" key="4">
    <source>
        <dbReference type="Proteomes" id="UP001370490"/>
    </source>
</evidence>
<dbReference type="Pfam" id="PF00931">
    <property type="entry name" value="NB-ARC"/>
    <property type="match status" value="1"/>
</dbReference>
<evidence type="ECO:0000259" key="2">
    <source>
        <dbReference type="Pfam" id="PF00931"/>
    </source>
</evidence>
<reference evidence="3 4" key="1">
    <citation type="submission" date="2023-12" db="EMBL/GenBank/DDBJ databases">
        <title>A high-quality genome assembly for Dillenia turbinata (Dilleniales).</title>
        <authorList>
            <person name="Chanderbali A."/>
        </authorList>
    </citation>
    <scope>NUCLEOTIDE SEQUENCE [LARGE SCALE GENOMIC DNA]</scope>
    <source>
        <strain evidence="3">LSX21</strain>
        <tissue evidence="3">Leaf</tissue>
    </source>
</reference>
<dbReference type="Proteomes" id="UP001370490">
    <property type="component" value="Unassembled WGS sequence"/>
</dbReference>
<dbReference type="PRINTS" id="PR00364">
    <property type="entry name" value="DISEASERSIST"/>
</dbReference>
<dbReference type="PANTHER" id="PTHR36766:SF64">
    <property type="entry name" value="OS12G0206100 PROTEIN"/>
    <property type="match status" value="1"/>
</dbReference>
<dbReference type="Gene3D" id="3.80.10.10">
    <property type="entry name" value="Ribonuclease Inhibitor"/>
    <property type="match status" value="1"/>
</dbReference>
<proteinExistence type="predicted"/>
<dbReference type="InterPro" id="IPR032675">
    <property type="entry name" value="LRR_dom_sf"/>
</dbReference>